<keyword evidence="5" id="KW-1185">Reference proteome</keyword>
<feature type="transmembrane region" description="Helical" evidence="3">
    <location>
        <begin position="524"/>
        <end position="542"/>
    </location>
</feature>
<evidence type="ECO:0000256" key="3">
    <source>
        <dbReference type="SAM" id="Phobius"/>
    </source>
</evidence>
<protein>
    <submittedName>
        <fullName evidence="4">Uncharacterized protein</fullName>
    </submittedName>
</protein>
<keyword evidence="3" id="KW-1133">Transmembrane helix</keyword>
<organism evidence="4 5">
    <name type="scientific">Prorocentrum cordatum</name>
    <dbReference type="NCBI Taxonomy" id="2364126"/>
    <lineage>
        <taxon>Eukaryota</taxon>
        <taxon>Sar</taxon>
        <taxon>Alveolata</taxon>
        <taxon>Dinophyceae</taxon>
        <taxon>Prorocentrales</taxon>
        <taxon>Prorocentraceae</taxon>
        <taxon>Prorocentrum</taxon>
    </lineage>
</organism>
<feature type="region of interest" description="Disordered" evidence="2">
    <location>
        <begin position="407"/>
        <end position="430"/>
    </location>
</feature>
<evidence type="ECO:0000313" key="4">
    <source>
        <dbReference type="EMBL" id="CAK0842322.1"/>
    </source>
</evidence>
<dbReference type="Proteomes" id="UP001189429">
    <property type="component" value="Unassembled WGS sequence"/>
</dbReference>
<accession>A0ABN9TAK4</accession>
<feature type="compositionally biased region" description="Low complexity" evidence="2">
    <location>
        <begin position="959"/>
        <end position="968"/>
    </location>
</feature>
<sequence length="999" mass="102933">MDVAATSTGAAVARAAIEGLPGRGKGDWRVHEVRVNKRVVGELGQLCEPLPLCFQAWRQISTAVRERSSSTRGGYVGEGLVDLREVEGSGNIGYAVVEPRRCAGLQSGPESVEGPLGVIAVVGIVAVLDASGRVLQGAVGVAAAGQWAGHASERDCGTAGATCLEGEQELLQVARRGAGGRLLLGDNGCESAFESDNSVRMCGLGRHQLGCVALEAVDLLGQLVVSMPHVLKAFGGGVGGAVARSKLMEVLQGALGECATSETCIVRALGGGGVSAPVTGVPGARKGGTSAGHVGLMGLPPSARPAAGPSASTSAVAGAAAGPAGSNFTGSAELAPAGAAKIICQAGCMAPRCPVPKEGHPGSRSQRGGPEQGSPSAGRYSQLADSSGAAAPAHAAAASSAASGSAAARGAAPSAPPSAAPAAGARGHGGGSAGWGGPLAVFLAASFLQTAGLYLGTACYVRWMDVLSAQQGLFPQAGAGGPAAGGPPPATREEPWPALDDPVVRRFRGLVPSGADSGPLGAEFWVGVLTGAVPVVWLGWVVQSQNLQLWAKVLISGAVLAAINGFSAWATMVPDPSGWEACKERLGPGGLMNYRVFSAGSNQGGEQADLSQVATDLLMLEVRGLWLMGRQSRHYTCVGTMFSATSCYCVLFALGLYDVVRSLLVRGGEARRRAERHRPLSGAGRGHRRVLLHRERILLHGGDRCGGRDDHIGLRQPRGGRGGFELDQRPRAGASGTEAVLPGHRPQQPQLPMPIGRTEVSTDTMASMDVAGNVVGPLVDVAEVTVAPCCVPFCSLGGLYYLREAPGAATGRPWTAEAAQVHLQQQSDYSRQRERLMEQLKQLTAELEHEQLRARERETQRAEAERRHLEQLAQRLAEEEKSALEEAAGLLDAARLRRAEAARRAAGAAGRLGSLEAELAESRQAILRCHDEVTRRTAEALESVASLSAEAGEAERELALLAEAAGPAEAEKEKPPPDGPDEAPALPEPEKPEPTPDPE</sequence>
<comment type="caution">
    <text evidence="4">The sequence shown here is derived from an EMBL/GenBank/DDBJ whole genome shotgun (WGS) entry which is preliminary data.</text>
</comment>
<keyword evidence="1" id="KW-0175">Coiled coil</keyword>
<proteinExistence type="predicted"/>
<feature type="coiled-coil region" evidence="1">
    <location>
        <begin position="826"/>
        <end position="886"/>
    </location>
</feature>
<feature type="compositionally biased region" description="Basic and acidic residues" evidence="2">
    <location>
        <begin position="988"/>
        <end position="999"/>
    </location>
</feature>
<reference evidence="4" key="1">
    <citation type="submission" date="2023-10" db="EMBL/GenBank/DDBJ databases">
        <authorList>
            <person name="Chen Y."/>
            <person name="Shah S."/>
            <person name="Dougan E. K."/>
            <person name="Thang M."/>
            <person name="Chan C."/>
        </authorList>
    </citation>
    <scope>NUCLEOTIDE SEQUENCE [LARGE SCALE GENOMIC DNA]</scope>
</reference>
<name>A0ABN9TAK4_9DINO</name>
<keyword evidence="3" id="KW-0812">Transmembrane</keyword>
<feature type="region of interest" description="Disordered" evidence="2">
    <location>
        <begin position="355"/>
        <end position="385"/>
    </location>
</feature>
<evidence type="ECO:0000313" key="5">
    <source>
        <dbReference type="Proteomes" id="UP001189429"/>
    </source>
</evidence>
<dbReference type="EMBL" id="CAUYUJ010014516">
    <property type="protein sequence ID" value="CAK0842322.1"/>
    <property type="molecule type" value="Genomic_DNA"/>
</dbReference>
<feature type="transmembrane region" description="Helical" evidence="3">
    <location>
        <begin position="549"/>
        <end position="570"/>
    </location>
</feature>
<feature type="region of interest" description="Disordered" evidence="2">
    <location>
        <begin position="478"/>
        <end position="497"/>
    </location>
</feature>
<feature type="region of interest" description="Disordered" evidence="2">
    <location>
        <begin position="298"/>
        <end position="322"/>
    </location>
</feature>
<keyword evidence="3" id="KW-0472">Membrane</keyword>
<feature type="region of interest" description="Disordered" evidence="2">
    <location>
        <begin position="716"/>
        <end position="754"/>
    </location>
</feature>
<evidence type="ECO:0000256" key="1">
    <source>
        <dbReference type="SAM" id="Coils"/>
    </source>
</evidence>
<evidence type="ECO:0000256" key="2">
    <source>
        <dbReference type="SAM" id="MobiDB-lite"/>
    </source>
</evidence>
<feature type="region of interest" description="Disordered" evidence="2">
    <location>
        <begin position="950"/>
        <end position="999"/>
    </location>
</feature>
<gene>
    <name evidence="4" type="ORF">PCOR1329_LOCUS37232</name>
</gene>